<dbReference type="Proteomes" id="UP001412067">
    <property type="component" value="Unassembled WGS sequence"/>
</dbReference>
<organism evidence="1 2">
    <name type="scientific">Platanthera guangdongensis</name>
    <dbReference type="NCBI Taxonomy" id="2320717"/>
    <lineage>
        <taxon>Eukaryota</taxon>
        <taxon>Viridiplantae</taxon>
        <taxon>Streptophyta</taxon>
        <taxon>Embryophyta</taxon>
        <taxon>Tracheophyta</taxon>
        <taxon>Spermatophyta</taxon>
        <taxon>Magnoliopsida</taxon>
        <taxon>Liliopsida</taxon>
        <taxon>Asparagales</taxon>
        <taxon>Orchidaceae</taxon>
        <taxon>Orchidoideae</taxon>
        <taxon>Orchideae</taxon>
        <taxon>Orchidinae</taxon>
        <taxon>Platanthera</taxon>
    </lineage>
</organism>
<evidence type="ECO:0000313" key="1">
    <source>
        <dbReference type="EMBL" id="KAK8969864.1"/>
    </source>
</evidence>
<proteinExistence type="predicted"/>
<evidence type="ECO:0000313" key="2">
    <source>
        <dbReference type="Proteomes" id="UP001412067"/>
    </source>
</evidence>
<protein>
    <submittedName>
        <fullName evidence="1">Uncharacterized protein</fullName>
    </submittedName>
</protein>
<reference evidence="1 2" key="1">
    <citation type="journal article" date="2022" name="Nat. Plants">
        <title>Genomes of leafy and leafless Platanthera orchids illuminate the evolution of mycoheterotrophy.</title>
        <authorList>
            <person name="Li M.H."/>
            <person name="Liu K.W."/>
            <person name="Li Z."/>
            <person name="Lu H.C."/>
            <person name="Ye Q.L."/>
            <person name="Zhang D."/>
            <person name="Wang J.Y."/>
            <person name="Li Y.F."/>
            <person name="Zhong Z.M."/>
            <person name="Liu X."/>
            <person name="Yu X."/>
            <person name="Liu D.K."/>
            <person name="Tu X.D."/>
            <person name="Liu B."/>
            <person name="Hao Y."/>
            <person name="Liao X.Y."/>
            <person name="Jiang Y.T."/>
            <person name="Sun W.H."/>
            <person name="Chen J."/>
            <person name="Chen Y.Q."/>
            <person name="Ai Y."/>
            <person name="Zhai J.W."/>
            <person name="Wu S.S."/>
            <person name="Zhou Z."/>
            <person name="Hsiao Y.Y."/>
            <person name="Wu W.L."/>
            <person name="Chen Y.Y."/>
            <person name="Lin Y.F."/>
            <person name="Hsu J.L."/>
            <person name="Li C.Y."/>
            <person name="Wang Z.W."/>
            <person name="Zhao X."/>
            <person name="Zhong W.Y."/>
            <person name="Ma X.K."/>
            <person name="Ma L."/>
            <person name="Huang J."/>
            <person name="Chen G.Z."/>
            <person name="Huang M.Z."/>
            <person name="Huang L."/>
            <person name="Peng D.H."/>
            <person name="Luo Y.B."/>
            <person name="Zou S.Q."/>
            <person name="Chen S.P."/>
            <person name="Lan S."/>
            <person name="Tsai W.C."/>
            <person name="Van de Peer Y."/>
            <person name="Liu Z.J."/>
        </authorList>
    </citation>
    <scope>NUCLEOTIDE SEQUENCE [LARGE SCALE GENOMIC DNA]</scope>
    <source>
        <strain evidence="1">Lor288</strain>
    </source>
</reference>
<gene>
    <name evidence="1" type="ORF">KSP40_PGU019831</name>
</gene>
<keyword evidence="2" id="KW-1185">Reference proteome</keyword>
<sequence length="67" mass="7372">MDIEMPAVMDTAPNPVPATEEIVREWDGCHRVFRTLASGSKSFVLVELEQAYEPFLGACTLASFPSL</sequence>
<dbReference type="EMBL" id="JBBWWR010000002">
    <property type="protein sequence ID" value="KAK8969864.1"/>
    <property type="molecule type" value="Genomic_DNA"/>
</dbReference>
<name>A0ABR2N1Q5_9ASPA</name>
<accession>A0ABR2N1Q5</accession>
<comment type="caution">
    <text evidence="1">The sequence shown here is derived from an EMBL/GenBank/DDBJ whole genome shotgun (WGS) entry which is preliminary data.</text>
</comment>